<evidence type="ECO:0000256" key="9">
    <source>
        <dbReference type="ARBA" id="ARBA00047899"/>
    </source>
</evidence>
<evidence type="ECO:0000256" key="8">
    <source>
        <dbReference type="ARBA" id="ARBA00033099"/>
    </source>
</evidence>
<evidence type="ECO:0000259" key="11">
    <source>
        <dbReference type="PROSITE" id="PS50011"/>
    </source>
</evidence>
<dbReference type="PROSITE" id="PS50011">
    <property type="entry name" value="PROTEIN_KINASE_DOM"/>
    <property type="match status" value="1"/>
</dbReference>
<dbReference type="PROSITE" id="PS00108">
    <property type="entry name" value="PROTEIN_KINASE_ST"/>
    <property type="match status" value="1"/>
</dbReference>
<organism evidence="12 13">
    <name type="scientific">Galendromus occidentalis</name>
    <name type="common">western predatory mite</name>
    <dbReference type="NCBI Taxonomy" id="34638"/>
    <lineage>
        <taxon>Eukaryota</taxon>
        <taxon>Metazoa</taxon>
        <taxon>Ecdysozoa</taxon>
        <taxon>Arthropoda</taxon>
        <taxon>Chelicerata</taxon>
        <taxon>Arachnida</taxon>
        <taxon>Acari</taxon>
        <taxon>Parasitiformes</taxon>
        <taxon>Mesostigmata</taxon>
        <taxon>Gamasina</taxon>
        <taxon>Phytoseioidea</taxon>
        <taxon>Phytoseiidae</taxon>
        <taxon>Typhlodrominae</taxon>
        <taxon>Galendromus</taxon>
    </lineage>
</organism>
<dbReference type="InterPro" id="IPR011009">
    <property type="entry name" value="Kinase-like_dom_sf"/>
</dbReference>
<keyword evidence="4" id="KW-0808">Transferase</keyword>
<keyword evidence="6 13" id="KW-0418">Kinase</keyword>
<keyword evidence="3" id="KW-0723">Serine/threonine-protein kinase</keyword>
<keyword evidence="5" id="KW-0547">Nucleotide-binding</keyword>
<feature type="domain" description="Protein kinase" evidence="11">
    <location>
        <begin position="44"/>
        <end position="293"/>
    </location>
</feature>
<evidence type="ECO:0000256" key="10">
    <source>
        <dbReference type="ARBA" id="ARBA00048679"/>
    </source>
</evidence>
<evidence type="ECO:0000256" key="7">
    <source>
        <dbReference type="ARBA" id="ARBA00022840"/>
    </source>
</evidence>
<dbReference type="RefSeq" id="XP_003737822.1">
    <property type="nucleotide sequence ID" value="XM_003737774.1"/>
</dbReference>
<evidence type="ECO:0000256" key="6">
    <source>
        <dbReference type="ARBA" id="ARBA00022777"/>
    </source>
</evidence>
<evidence type="ECO:0000256" key="4">
    <source>
        <dbReference type="ARBA" id="ARBA00022679"/>
    </source>
</evidence>
<dbReference type="Proteomes" id="UP000694867">
    <property type="component" value="Unplaced"/>
</dbReference>
<dbReference type="PANTHER" id="PTHR24356:SF1">
    <property type="entry name" value="SERINE_THREONINE-PROTEIN KINASE GREATWALL"/>
    <property type="match status" value="1"/>
</dbReference>
<keyword evidence="12" id="KW-1185">Reference proteome</keyword>
<dbReference type="AlphaFoldDB" id="A0AAJ6QMV8"/>
<proteinExistence type="predicted"/>
<reference evidence="13" key="1">
    <citation type="submission" date="2025-08" db="UniProtKB">
        <authorList>
            <consortium name="RefSeq"/>
        </authorList>
    </citation>
    <scope>IDENTIFICATION</scope>
</reference>
<gene>
    <name evidence="13" type="primary">LOC100904014</name>
</gene>
<dbReference type="InterPro" id="IPR050236">
    <property type="entry name" value="Ser_Thr_kinase_AGC"/>
</dbReference>
<dbReference type="KEGG" id="goe:100904014"/>
<dbReference type="InterPro" id="IPR000719">
    <property type="entry name" value="Prot_kinase_dom"/>
</dbReference>
<keyword evidence="7" id="KW-0067">ATP-binding</keyword>
<evidence type="ECO:0000256" key="3">
    <source>
        <dbReference type="ARBA" id="ARBA00022527"/>
    </source>
</evidence>
<dbReference type="SUPFAM" id="SSF56112">
    <property type="entry name" value="Protein kinase-like (PK-like)"/>
    <property type="match status" value="1"/>
</dbReference>
<evidence type="ECO:0000313" key="12">
    <source>
        <dbReference type="Proteomes" id="UP000694867"/>
    </source>
</evidence>
<comment type="catalytic activity">
    <reaction evidence="9">
        <text>L-threonyl-[protein] + ATP = O-phospho-L-threonyl-[protein] + ADP + H(+)</text>
        <dbReference type="Rhea" id="RHEA:46608"/>
        <dbReference type="Rhea" id="RHEA-COMP:11060"/>
        <dbReference type="Rhea" id="RHEA-COMP:11605"/>
        <dbReference type="ChEBI" id="CHEBI:15378"/>
        <dbReference type="ChEBI" id="CHEBI:30013"/>
        <dbReference type="ChEBI" id="CHEBI:30616"/>
        <dbReference type="ChEBI" id="CHEBI:61977"/>
        <dbReference type="ChEBI" id="CHEBI:456216"/>
        <dbReference type="EC" id="2.7.11.1"/>
    </reaction>
</comment>
<protein>
    <recommendedName>
        <fullName evidence="2">Serine/threonine-protein kinase greatwall</fullName>
        <ecNumber evidence="1">2.7.11.1</ecNumber>
    </recommendedName>
    <alternativeName>
        <fullName evidence="8">Microtubule-associated serine/threonine-protein kinase-like</fullName>
    </alternativeName>
</protein>
<dbReference type="GO" id="GO:0004674">
    <property type="term" value="F:protein serine/threonine kinase activity"/>
    <property type="evidence" value="ECO:0007669"/>
    <property type="project" value="UniProtKB-KW"/>
</dbReference>
<name>A0AAJ6QMV8_9ACAR</name>
<dbReference type="PANTHER" id="PTHR24356">
    <property type="entry name" value="SERINE/THREONINE-PROTEIN KINASE"/>
    <property type="match status" value="1"/>
</dbReference>
<evidence type="ECO:0000256" key="5">
    <source>
        <dbReference type="ARBA" id="ARBA00022741"/>
    </source>
</evidence>
<dbReference type="InterPro" id="IPR008271">
    <property type="entry name" value="Ser/Thr_kinase_AS"/>
</dbReference>
<sequence>MPYFTRGRKADVIRKYNEKLATAAEDFLALWEKDDCPRKSVRDFTVTRRLASGAFGVVYGAEHGGIAYAMKVQPKFDSFEIPKKEKRMQWALKNMFVVELFYCYVSHTDVFLFMDLAPYGNLNAMEPFPLSDAKTKLMLSQVVRGLEYIHKCGIIYRDLKPDNVLIFEKGLLKISDFGLSVFKGSCPRDHLGTPQYMAPEMFLRKQYDNAVDWWAFGIMMYELLTESRATPFHPPYTSAADFARCTTDAPPAGLDDPRYTPAAKSMMLQFLVKDPKQRLGSGGCEAVMEHAWFSDINFDTLIVEEEFPHIELPPEREAVEGDFSNFNMERPNEDPEWQAF</sequence>
<dbReference type="SMART" id="SM00220">
    <property type="entry name" value="S_TKc"/>
    <property type="match status" value="1"/>
</dbReference>
<dbReference type="Pfam" id="PF00069">
    <property type="entry name" value="Pkinase"/>
    <property type="match status" value="1"/>
</dbReference>
<dbReference type="GO" id="GO:0035556">
    <property type="term" value="P:intracellular signal transduction"/>
    <property type="evidence" value="ECO:0007669"/>
    <property type="project" value="TreeGrafter"/>
</dbReference>
<dbReference type="GO" id="GO:0005524">
    <property type="term" value="F:ATP binding"/>
    <property type="evidence" value="ECO:0007669"/>
    <property type="project" value="UniProtKB-KW"/>
</dbReference>
<evidence type="ECO:0000313" key="13">
    <source>
        <dbReference type="RefSeq" id="XP_003737822.1"/>
    </source>
</evidence>
<accession>A0AAJ6QMV8</accession>
<dbReference type="Gene3D" id="3.30.200.20">
    <property type="entry name" value="Phosphorylase Kinase, domain 1"/>
    <property type="match status" value="1"/>
</dbReference>
<evidence type="ECO:0000256" key="2">
    <source>
        <dbReference type="ARBA" id="ARBA00022148"/>
    </source>
</evidence>
<comment type="catalytic activity">
    <reaction evidence="10">
        <text>L-seryl-[protein] + ATP = O-phospho-L-seryl-[protein] + ADP + H(+)</text>
        <dbReference type="Rhea" id="RHEA:17989"/>
        <dbReference type="Rhea" id="RHEA-COMP:9863"/>
        <dbReference type="Rhea" id="RHEA-COMP:11604"/>
        <dbReference type="ChEBI" id="CHEBI:15378"/>
        <dbReference type="ChEBI" id="CHEBI:29999"/>
        <dbReference type="ChEBI" id="CHEBI:30616"/>
        <dbReference type="ChEBI" id="CHEBI:83421"/>
        <dbReference type="ChEBI" id="CHEBI:456216"/>
        <dbReference type="EC" id="2.7.11.1"/>
    </reaction>
</comment>
<dbReference type="EC" id="2.7.11.1" evidence="1"/>
<dbReference type="Gene3D" id="1.10.510.10">
    <property type="entry name" value="Transferase(Phosphotransferase) domain 1"/>
    <property type="match status" value="1"/>
</dbReference>
<evidence type="ECO:0000256" key="1">
    <source>
        <dbReference type="ARBA" id="ARBA00012513"/>
    </source>
</evidence>
<dbReference type="GeneID" id="100904014"/>